<reference evidence="1 2" key="1">
    <citation type="submission" date="2024-01" db="EMBL/GenBank/DDBJ databases">
        <title>The genomes of 5 underutilized Papilionoideae crops provide insights into root nodulation and disease resistanc.</title>
        <authorList>
            <person name="Yuan L."/>
        </authorList>
    </citation>
    <scope>NUCLEOTIDE SEQUENCE [LARGE SCALE GENOMIC DNA]</scope>
    <source>
        <strain evidence="1">ZHUSHIDOU_FW_LH</strain>
        <tissue evidence="1">Leaf</tissue>
    </source>
</reference>
<proteinExistence type="predicted"/>
<dbReference type="Proteomes" id="UP001372338">
    <property type="component" value="Unassembled WGS sequence"/>
</dbReference>
<comment type="caution">
    <text evidence="1">The sequence shown here is derived from an EMBL/GenBank/DDBJ whole genome shotgun (WGS) entry which is preliminary data.</text>
</comment>
<evidence type="ECO:0000313" key="1">
    <source>
        <dbReference type="EMBL" id="KAK7269490.1"/>
    </source>
</evidence>
<accession>A0AAN9F8X3</accession>
<keyword evidence="2" id="KW-1185">Reference proteome</keyword>
<dbReference type="EMBL" id="JAYWIO010000004">
    <property type="protein sequence ID" value="KAK7269490.1"/>
    <property type="molecule type" value="Genomic_DNA"/>
</dbReference>
<sequence length="440" mass="48818">MNELKPNKPGPITSPPQNLQLSLPRFLCALIFSFPSPIISFLLTNSVMTLLEVIKHAAANPKSLDLQSDYPVVLNPDNIIPNLKSELKDSSESSLVKPHTGWEISPTDAEVNDLAKKFHAQLKCADSLEKGEFIGMLTTYLENIRDKAGVAIGFNSSRSDYSRILIEKLGVFMGEDVAGLVLDGCISLEIWELVETLIVNGIVGHSCYSNLVTRLMEKKKSDLLCLCIKHAFDLGSSEILSILRYFLSPSKDAYDTMITVKKEWETQALLAIEKASDGSLKKKDSLVAKEASVFFMIAYDGFSASELCLHYLIASSNINDVMLSPSFSKLNGKELMKLIRYLAKWLKKYERFPQAVPCPKASAVLGLKACDWVPKLEDVVKCVGLVLDENFSSLVLHPEFHEELRLIEGVVSSLTAEAKHCCLMTDVVDKLKIEVKGRNK</sequence>
<evidence type="ECO:0000313" key="2">
    <source>
        <dbReference type="Proteomes" id="UP001372338"/>
    </source>
</evidence>
<dbReference type="AlphaFoldDB" id="A0AAN9F8X3"/>
<dbReference type="PANTHER" id="PTHR37181:SF1">
    <property type="entry name" value="F6A14.6 PROTEIN"/>
    <property type="match status" value="1"/>
</dbReference>
<organism evidence="1 2">
    <name type="scientific">Crotalaria pallida</name>
    <name type="common">Smooth rattlebox</name>
    <name type="synonym">Crotalaria striata</name>
    <dbReference type="NCBI Taxonomy" id="3830"/>
    <lineage>
        <taxon>Eukaryota</taxon>
        <taxon>Viridiplantae</taxon>
        <taxon>Streptophyta</taxon>
        <taxon>Embryophyta</taxon>
        <taxon>Tracheophyta</taxon>
        <taxon>Spermatophyta</taxon>
        <taxon>Magnoliopsida</taxon>
        <taxon>eudicotyledons</taxon>
        <taxon>Gunneridae</taxon>
        <taxon>Pentapetalae</taxon>
        <taxon>rosids</taxon>
        <taxon>fabids</taxon>
        <taxon>Fabales</taxon>
        <taxon>Fabaceae</taxon>
        <taxon>Papilionoideae</taxon>
        <taxon>50 kb inversion clade</taxon>
        <taxon>genistoids sensu lato</taxon>
        <taxon>core genistoids</taxon>
        <taxon>Crotalarieae</taxon>
        <taxon>Crotalaria</taxon>
    </lineage>
</organism>
<dbReference type="PANTHER" id="PTHR37181">
    <property type="entry name" value="F6A14.6 PROTEIN"/>
    <property type="match status" value="1"/>
</dbReference>
<name>A0AAN9F8X3_CROPI</name>
<gene>
    <name evidence="1" type="ORF">RIF29_22220</name>
</gene>
<protein>
    <submittedName>
        <fullName evidence="1">Uncharacterized protein</fullName>
    </submittedName>
</protein>